<evidence type="ECO:0000313" key="2">
    <source>
        <dbReference type="EMBL" id="QPH54507.1"/>
    </source>
</evidence>
<evidence type="ECO:0000313" key="3">
    <source>
        <dbReference type="Proteomes" id="UP000594800"/>
    </source>
</evidence>
<feature type="region of interest" description="Disordered" evidence="1">
    <location>
        <begin position="95"/>
        <end position="116"/>
    </location>
</feature>
<dbReference type="EMBL" id="CP064942">
    <property type="protein sequence ID" value="QPH54507.1"/>
    <property type="molecule type" value="Genomic_DNA"/>
</dbReference>
<sequence>MATSETTEADTVPYEGSELLDYRKLSREIDIAGNPSQGRKLLQLDIAALLDAAFADDASVKECFRTALLHYRLAAQEVLGMEVICDETAVSAAVSRKNTDPAGPPPPELQPGDLMPVSARPQNPESATVIAIIDEGLPFAQPQMGAHLASVWMMAAARRGAVLFGAEITGIDLAQPQTAHDRLCGASGRYRALDVDDVRSPSGRRMRGLRTHGSSVMAIAVEDLGSEHPVIGVGFPAEVVRDTSGAVLPFFILLGVVHVVARTRALSYELGKSRDLDPLALPAVINISYGVLSGPKDGSDPLSHALDALCDPARQPIEGLGPVHVVWPMGNGRQAQSHARVGSQTGPLSLHLLPDDRTPSYVSLRADVPEDGSFALRAALCLPGDTEWTETTRNPIRGTRMKLQLRDGSIVYAYFKRETPAHGRPRDLIILAFGPTVRWDYRDRSMPVGRWGLKAEAFGEVEVFVQRDDSLVEMRSGGRQARLGHASYTRQTAAGREIEFDEDGPSSPIQRIRSFNAYASGNYVWRVGGRTGREERMVSYSGLGTPGDPTRPVEGDVLAVSDRSLTIAGVPVRAFFGGTSIRETGTSVAAPWIARGMVEAMTDYRAKYGSWPGRSELTYALEQRAFRPDPQA</sequence>
<proteinExistence type="predicted"/>
<dbReference type="SUPFAM" id="SSF52743">
    <property type="entry name" value="Subtilisin-like"/>
    <property type="match status" value="1"/>
</dbReference>
<accession>A0A7S9LSN6</accession>
<dbReference type="GO" id="GO:0006508">
    <property type="term" value="P:proteolysis"/>
    <property type="evidence" value="ECO:0007669"/>
    <property type="project" value="InterPro"/>
</dbReference>
<protein>
    <recommendedName>
        <fullName evidence="4">Peptidase S8/S53 domain-containing protein</fullName>
    </recommendedName>
</protein>
<dbReference type="AlphaFoldDB" id="A0A7S9LSN6"/>
<keyword evidence="3" id="KW-1185">Reference proteome</keyword>
<dbReference type="GO" id="GO:0004252">
    <property type="term" value="F:serine-type endopeptidase activity"/>
    <property type="evidence" value="ECO:0007669"/>
    <property type="project" value="InterPro"/>
</dbReference>
<organism evidence="2 3">
    <name type="scientific">Pontivivens ytuae</name>
    <dbReference type="NCBI Taxonomy" id="2789856"/>
    <lineage>
        <taxon>Bacteria</taxon>
        <taxon>Pseudomonadati</taxon>
        <taxon>Pseudomonadota</taxon>
        <taxon>Alphaproteobacteria</taxon>
        <taxon>Rhodobacterales</taxon>
        <taxon>Paracoccaceae</taxon>
        <taxon>Pontivivens</taxon>
    </lineage>
</organism>
<evidence type="ECO:0008006" key="4">
    <source>
        <dbReference type="Google" id="ProtNLM"/>
    </source>
</evidence>
<evidence type="ECO:0000256" key="1">
    <source>
        <dbReference type="SAM" id="MobiDB-lite"/>
    </source>
</evidence>
<dbReference type="InterPro" id="IPR036852">
    <property type="entry name" value="Peptidase_S8/S53_dom_sf"/>
</dbReference>
<name>A0A7S9LSN6_9RHOB</name>
<dbReference type="RefSeq" id="WP_196103716.1">
    <property type="nucleotide sequence ID" value="NZ_CP064942.1"/>
</dbReference>
<reference evidence="2 3" key="1">
    <citation type="submission" date="2020-11" db="EMBL/GenBank/DDBJ databases">
        <title>Description of Pontivivens ytuae sp. nov. isolated from deep sea sediment of Mariana Trench.</title>
        <authorList>
            <person name="Wang Z."/>
            <person name="Sun Q.-L."/>
            <person name="Xu X.-D."/>
            <person name="Tang Y.-Z."/>
            <person name="Zhang J."/>
        </authorList>
    </citation>
    <scope>NUCLEOTIDE SEQUENCE [LARGE SCALE GENOMIC DNA]</scope>
    <source>
        <strain evidence="2 3">MT2928</strain>
    </source>
</reference>
<dbReference type="Gene3D" id="3.40.50.200">
    <property type="entry name" value="Peptidase S8/S53 domain"/>
    <property type="match status" value="1"/>
</dbReference>
<dbReference type="Gene3D" id="2.60.120.1290">
    <property type="match status" value="1"/>
</dbReference>
<dbReference type="Proteomes" id="UP000594800">
    <property type="component" value="Chromosome"/>
</dbReference>
<gene>
    <name evidence="2" type="ORF">I0K15_01625</name>
</gene>
<dbReference type="KEGG" id="poz:I0K15_01625"/>